<evidence type="ECO:0000313" key="2">
    <source>
        <dbReference type="Proteomes" id="UP000663508"/>
    </source>
</evidence>
<dbReference type="Proteomes" id="UP000663508">
    <property type="component" value="Chromosome"/>
</dbReference>
<dbReference type="EMBL" id="AP024145">
    <property type="protein sequence ID" value="BCM81864.1"/>
    <property type="molecule type" value="Genomic_DNA"/>
</dbReference>
<evidence type="ECO:0000313" key="1">
    <source>
        <dbReference type="EMBL" id="BCM81864.1"/>
    </source>
</evidence>
<protein>
    <recommendedName>
        <fullName evidence="3">Type II toxin-antitoxin system RelE/ParE family toxin</fullName>
    </recommendedName>
</protein>
<sequence length="119" mass="13096">MLGRSRPISWLKSARKEFEAFPAGARERTLQALDIAAAGGMAGIAKPLKGFGSSIFEVALKYRTDAFRLVYAVQIGDAVWVVHAFQKKSTSGIKTSQADLDLVRQRIKQLMELVSDGQR</sequence>
<dbReference type="KEGG" id="mind:mvi_03250"/>
<dbReference type="RefSeq" id="WP_207181085.1">
    <property type="nucleotide sequence ID" value="NZ_AP024145.1"/>
</dbReference>
<dbReference type="InterPro" id="IPR009241">
    <property type="entry name" value="HigB-like"/>
</dbReference>
<dbReference type="Pfam" id="PF05973">
    <property type="entry name" value="Gp49"/>
    <property type="match status" value="1"/>
</dbReference>
<name>A0A8H8WPB6_9HYPH</name>
<reference evidence="1" key="1">
    <citation type="submission" date="2020-11" db="EMBL/GenBank/DDBJ databases">
        <title>Complete genome sequence of a novel pathogenic Methylobacterium strain isolated from rice in Vietnam.</title>
        <authorList>
            <person name="Lai K."/>
            <person name="Okazaki S."/>
            <person name="Higashi K."/>
            <person name="Mori H."/>
            <person name="Toyoda A."/>
            <person name="Kurokawa K."/>
        </authorList>
    </citation>
    <scope>NUCLEOTIDE SEQUENCE</scope>
    <source>
        <strain evidence="1">VL1</strain>
    </source>
</reference>
<accession>A0A8H8WPB6</accession>
<proteinExistence type="predicted"/>
<organism evidence="1 2">
    <name type="scientific">Methylobacterium indicum</name>
    <dbReference type="NCBI Taxonomy" id="1775910"/>
    <lineage>
        <taxon>Bacteria</taxon>
        <taxon>Pseudomonadati</taxon>
        <taxon>Pseudomonadota</taxon>
        <taxon>Alphaproteobacteria</taxon>
        <taxon>Hyphomicrobiales</taxon>
        <taxon>Methylobacteriaceae</taxon>
        <taxon>Methylobacterium</taxon>
    </lineage>
</organism>
<dbReference type="AlphaFoldDB" id="A0A8H8WPB6"/>
<evidence type="ECO:0008006" key="3">
    <source>
        <dbReference type="Google" id="ProtNLM"/>
    </source>
</evidence>
<gene>
    <name evidence="1" type="ORF">mvi_03250</name>
</gene>